<dbReference type="GO" id="GO:0008887">
    <property type="term" value="F:glycerate kinase activity"/>
    <property type="evidence" value="ECO:0007669"/>
    <property type="project" value="UniProtKB-UniRule"/>
</dbReference>
<gene>
    <name evidence="5" type="ORF">H9L06_08925</name>
</gene>
<evidence type="ECO:0000256" key="2">
    <source>
        <dbReference type="ARBA" id="ARBA00022679"/>
    </source>
</evidence>
<keyword evidence="3 4" id="KW-0418">Kinase</keyword>
<dbReference type="Pfam" id="PF02595">
    <property type="entry name" value="Gly_kinase"/>
    <property type="match status" value="1"/>
</dbReference>
<comment type="similarity">
    <text evidence="1 4">Belongs to the glycerate kinase type-1 family.</text>
</comment>
<keyword evidence="6" id="KW-1185">Reference proteome</keyword>
<dbReference type="Gene3D" id="3.40.50.10350">
    <property type="entry name" value="Glycerate kinase, domain 1"/>
    <property type="match status" value="1"/>
</dbReference>
<sequence>MAVNVRPVIVAAPDSFKGSCEAIDAAHAMLDGARAVFGDAAEYVAIPLADGGEGTLDAMLAAWGVDARTAQVHDAIGRPRTARYGLSPDGNTAIVEAAEANGLPWVSDVDLRPLDASTEGVGEIVLAALDRGATSILLCIGGSATSDGGTGMLRALGVHFLDAAGREVPRGAAGLSQIERIDASRLDPRAKNASWRIAVDVNFPLTGPRGAAAVFGPQKGATQADIEVIDAGLAHLAALLASGAGIAASKYTDRPGFGAAGGMPLTGVALLDAETIAGADLVSETIGLPGLLAPATLVLTGEGRLDSQSVNGKVIDLVVRSTPADVPVVVIAGSVALSATECRDAGVTAAFSIAPGPTTLEDLIATAPTRIAETAEQVCRLYARSLGLDSGR</sequence>
<dbReference type="InterPro" id="IPR018193">
    <property type="entry name" value="Glyc_kinase_flavodox-like_fold"/>
</dbReference>
<dbReference type="Gene3D" id="3.90.1510.10">
    <property type="entry name" value="Glycerate kinase, domain 2"/>
    <property type="match status" value="1"/>
</dbReference>
<evidence type="ECO:0000313" key="6">
    <source>
        <dbReference type="Proteomes" id="UP000515934"/>
    </source>
</evidence>
<dbReference type="SUPFAM" id="SSF110738">
    <property type="entry name" value="Glycerate kinase I"/>
    <property type="match status" value="1"/>
</dbReference>
<evidence type="ECO:0000313" key="5">
    <source>
        <dbReference type="EMBL" id="QNN62378.1"/>
    </source>
</evidence>
<dbReference type="KEGG" id="ldn:H9L06_08925"/>
<evidence type="ECO:0000256" key="4">
    <source>
        <dbReference type="PIRNR" id="PIRNR006078"/>
    </source>
</evidence>
<dbReference type="RefSeq" id="WP_187554848.1">
    <property type="nucleotide sequence ID" value="NZ_CP060716.1"/>
</dbReference>
<accession>A0A7G9S3F3</accession>
<dbReference type="PANTHER" id="PTHR21599">
    <property type="entry name" value="GLYCERATE KINASE"/>
    <property type="match status" value="1"/>
</dbReference>
<dbReference type="Proteomes" id="UP000515934">
    <property type="component" value="Chromosome"/>
</dbReference>
<proteinExistence type="inferred from homology"/>
<dbReference type="PANTHER" id="PTHR21599:SF0">
    <property type="entry name" value="GLYCERATE KINASE"/>
    <property type="match status" value="1"/>
</dbReference>
<protein>
    <submittedName>
        <fullName evidence="5">Glycerate kinase</fullName>
    </submittedName>
</protein>
<evidence type="ECO:0000256" key="1">
    <source>
        <dbReference type="ARBA" id="ARBA00006284"/>
    </source>
</evidence>
<dbReference type="InterPro" id="IPR004381">
    <property type="entry name" value="Glycerate_kinase"/>
</dbReference>
<keyword evidence="2 4" id="KW-0808">Transferase</keyword>
<reference evidence="5 6" key="1">
    <citation type="submission" date="2020-08" db="EMBL/GenBank/DDBJ databases">
        <title>Genome sequence of Leucobacter denitrificans KACC 14055T.</title>
        <authorList>
            <person name="Hyun D.-W."/>
            <person name="Bae J.-W."/>
        </authorList>
    </citation>
    <scope>NUCLEOTIDE SEQUENCE [LARGE SCALE GENOMIC DNA]</scope>
    <source>
        <strain evidence="5 6">KACC 14055</strain>
    </source>
</reference>
<evidence type="ECO:0000256" key="3">
    <source>
        <dbReference type="ARBA" id="ARBA00022777"/>
    </source>
</evidence>
<organism evidence="5 6">
    <name type="scientific">Leucobacter denitrificans</name>
    <dbReference type="NCBI Taxonomy" id="683042"/>
    <lineage>
        <taxon>Bacteria</taxon>
        <taxon>Bacillati</taxon>
        <taxon>Actinomycetota</taxon>
        <taxon>Actinomycetes</taxon>
        <taxon>Micrococcales</taxon>
        <taxon>Microbacteriaceae</taxon>
        <taxon>Leucobacter</taxon>
    </lineage>
</organism>
<name>A0A7G9S3F3_9MICO</name>
<dbReference type="NCBIfam" id="TIGR00045">
    <property type="entry name" value="glycerate kinase"/>
    <property type="match status" value="1"/>
</dbReference>
<dbReference type="GO" id="GO:0031388">
    <property type="term" value="P:organic acid phosphorylation"/>
    <property type="evidence" value="ECO:0007669"/>
    <property type="project" value="UniProtKB-UniRule"/>
</dbReference>
<dbReference type="PIRSF" id="PIRSF006078">
    <property type="entry name" value="GlxK"/>
    <property type="match status" value="1"/>
</dbReference>
<dbReference type="AlphaFoldDB" id="A0A7G9S3F3"/>
<dbReference type="InterPro" id="IPR036129">
    <property type="entry name" value="Glycerate_kinase_sf"/>
</dbReference>
<dbReference type="InterPro" id="IPR018197">
    <property type="entry name" value="Glycerate_kinase_RE-like"/>
</dbReference>
<dbReference type="EMBL" id="CP060716">
    <property type="protein sequence ID" value="QNN62378.1"/>
    <property type="molecule type" value="Genomic_DNA"/>
</dbReference>